<evidence type="ECO:0000313" key="3">
    <source>
        <dbReference type="Proteomes" id="UP000255050"/>
    </source>
</evidence>
<name>A0A7H4M0U8_9ENTR</name>
<dbReference type="InterPro" id="IPR039697">
    <property type="entry name" value="Alcohol_dehydrogenase_Fe"/>
</dbReference>
<proteinExistence type="predicted"/>
<dbReference type="Proteomes" id="UP000255050">
    <property type="component" value="Unassembled WGS sequence"/>
</dbReference>
<accession>A0A7H4M0U8</accession>
<organism evidence="2 3">
    <name type="scientific">Klebsiella michiganensis</name>
    <dbReference type="NCBI Taxonomy" id="1134687"/>
    <lineage>
        <taxon>Bacteria</taxon>
        <taxon>Pseudomonadati</taxon>
        <taxon>Pseudomonadota</taxon>
        <taxon>Gammaproteobacteria</taxon>
        <taxon>Enterobacterales</taxon>
        <taxon>Enterobacteriaceae</taxon>
        <taxon>Klebsiella/Raoultella group</taxon>
        <taxon>Klebsiella</taxon>
    </lineage>
</organism>
<dbReference type="Pfam" id="PF25137">
    <property type="entry name" value="ADH_Fe_C"/>
    <property type="match status" value="1"/>
</dbReference>
<dbReference type="PANTHER" id="PTHR11496">
    <property type="entry name" value="ALCOHOL DEHYDROGENASE"/>
    <property type="match status" value="1"/>
</dbReference>
<keyword evidence="2" id="KW-0560">Oxidoreductase</keyword>
<dbReference type="EMBL" id="UGJR01000002">
    <property type="protein sequence ID" value="STR42024.1"/>
    <property type="molecule type" value="Genomic_DNA"/>
</dbReference>
<comment type="caution">
    <text evidence="2">The sequence shown here is derived from an EMBL/GenBank/DDBJ whole genome shotgun (WGS) entry which is preliminary data.</text>
</comment>
<evidence type="ECO:0000313" key="2">
    <source>
        <dbReference type="EMBL" id="STR42024.1"/>
    </source>
</evidence>
<dbReference type="GO" id="GO:0004022">
    <property type="term" value="F:alcohol dehydrogenase (NAD+) activity"/>
    <property type="evidence" value="ECO:0007669"/>
    <property type="project" value="TreeGrafter"/>
</dbReference>
<dbReference type="GO" id="GO:0046872">
    <property type="term" value="F:metal ion binding"/>
    <property type="evidence" value="ECO:0007669"/>
    <property type="project" value="InterPro"/>
</dbReference>
<gene>
    <name evidence="2" type="primary">eutG_1</name>
    <name evidence="2" type="ORF">NCTC11694_03227</name>
</gene>
<dbReference type="PROSITE" id="PS00913">
    <property type="entry name" value="ADH_IRON_1"/>
    <property type="match status" value="1"/>
</dbReference>
<evidence type="ECO:0000259" key="1">
    <source>
        <dbReference type="Pfam" id="PF25137"/>
    </source>
</evidence>
<dbReference type="InterPro" id="IPR056798">
    <property type="entry name" value="ADH_Fe_C"/>
</dbReference>
<sequence>MVKAHAEKLVLVDPSLLPDIAILDPALVASVPPAITADTGMDVLCHALEAYVSLAASDFSDALAEKVVQQVFRFLPTCWRNGGDLLAREKMHNASCMAAWLSPTPRWASPTALPTALGGVFLRPPRPR</sequence>
<dbReference type="EC" id="1.1.-.-" evidence="2"/>
<dbReference type="InterPro" id="IPR018211">
    <property type="entry name" value="ADH_Fe_CS"/>
</dbReference>
<dbReference type="AlphaFoldDB" id="A0A7H4M0U8"/>
<dbReference type="Gene3D" id="1.20.1090.10">
    <property type="entry name" value="Dehydroquinate synthase-like - alpha domain"/>
    <property type="match status" value="1"/>
</dbReference>
<protein>
    <submittedName>
        <fullName evidence="2">Aldehyde-alcohol dehydrogenase</fullName>
        <ecNumber evidence="2">1.1.-.-</ecNumber>
    </submittedName>
</protein>
<dbReference type="SUPFAM" id="SSF56796">
    <property type="entry name" value="Dehydroquinate synthase-like"/>
    <property type="match status" value="1"/>
</dbReference>
<reference evidence="2 3" key="1">
    <citation type="submission" date="2018-06" db="EMBL/GenBank/DDBJ databases">
        <authorList>
            <consortium name="Pathogen Informatics"/>
            <person name="Doyle S."/>
        </authorList>
    </citation>
    <scope>NUCLEOTIDE SEQUENCE [LARGE SCALE GENOMIC DNA]</scope>
    <source>
        <strain evidence="2 3">NCTC11694</strain>
    </source>
</reference>
<feature type="domain" description="Fe-containing alcohol dehydrogenase-like C-terminal" evidence="1">
    <location>
        <begin position="36"/>
        <end position="99"/>
    </location>
</feature>
<dbReference type="PANTHER" id="PTHR11496:SF83">
    <property type="entry name" value="HYDROXYACID-OXOACID TRANSHYDROGENASE, MITOCHONDRIAL"/>
    <property type="match status" value="1"/>
</dbReference>